<proteinExistence type="predicted"/>
<comment type="caution">
    <text evidence="3">The sequence shown here is derived from an EMBL/GenBank/DDBJ whole genome shotgun (WGS) entry which is preliminary data.</text>
</comment>
<gene>
    <name evidence="3" type="ORF">CRP01_26215</name>
</gene>
<reference evidence="3 4" key="1">
    <citation type="submission" date="2017-10" db="EMBL/GenBank/DDBJ databases">
        <title>The draft genome sequence of Lewinella nigricans NBRC 102662.</title>
        <authorList>
            <person name="Wang K."/>
        </authorList>
    </citation>
    <scope>NUCLEOTIDE SEQUENCE [LARGE SCALE GENOMIC DNA]</scope>
    <source>
        <strain evidence="3 4">NBRC 102662</strain>
    </source>
</reference>
<evidence type="ECO:0000313" key="4">
    <source>
        <dbReference type="Proteomes" id="UP000223913"/>
    </source>
</evidence>
<evidence type="ECO:0000256" key="1">
    <source>
        <dbReference type="SAM" id="Phobius"/>
    </source>
</evidence>
<dbReference type="OrthoDB" id="9796594at2"/>
<feature type="domain" description="Endonuclease/exonuclease/phosphatase" evidence="2">
    <location>
        <begin position="103"/>
        <end position="308"/>
    </location>
</feature>
<evidence type="ECO:0000313" key="3">
    <source>
        <dbReference type="EMBL" id="PHN03498.1"/>
    </source>
</evidence>
<sequence length="321" mass="37524">METLIYALTYVFLLFSVIPLFPIERWWTRFLESLRPLKIIILSVLFFLILFLLPWSGFKFISMLLITVMVTVLTREIILYTAFSRCEIMDSTEKEPHITVLLHNILMSNDNIDALERSVDLHDPDILLLIEFTEQWQKLADGLRDRFRDYLEYPLESGYGLALYSRKKLKEKHIRFLVKEDIPSVDVITEGSNGRRIRVFGIHPAPPAPQFEYDTPTKDQEGYEVAKLIRKSKIPAIVAGDLNDINWSRYIKRFKMDCEILDPRIGRGFFPTFHANRLLINYPLDHIFASKDFDLYNFERVPLDGSDHHGLKAALVLREEG</sequence>
<dbReference type="Pfam" id="PF03372">
    <property type="entry name" value="Exo_endo_phos"/>
    <property type="match status" value="1"/>
</dbReference>
<keyword evidence="1" id="KW-1133">Transmembrane helix</keyword>
<organism evidence="3 4">
    <name type="scientific">Flavilitoribacter nigricans (strain ATCC 23147 / DSM 23189 / NBRC 102662 / NCIMB 1420 / SS-2)</name>
    <name type="common">Lewinella nigricans</name>
    <dbReference type="NCBI Taxonomy" id="1122177"/>
    <lineage>
        <taxon>Bacteria</taxon>
        <taxon>Pseudomonadati</taxon>
        <taxon>Bacteroidota</taxon>
        <taxon>Saprospiria</taxon>
        <taxon>Saprospirales</taxon>
        <taxon>Lewinellaceae</taxon>
        <taxon>Flavilitoribacter</taxon>
    </lineage>
</organism>
<keyword evidence="1" id="KW-0812">Transmembrane</keyword>
<dbReference type="RefSeq" id="WP_099153081.1">
    <property type="nucleotide sequence ID" value="NZ_PDUD01000031.1"/>
</dbReference>
<dbReference type="InterPro" id="IPR005135">
    <property type="entry name" value="Endo/exonuclease/phosphatase"/>
</dbReference>
<feature type="transmembrane region" description="Helical" evidence="1">
    <location>
        <begin position="39"/>
        <end position="55"/>
    </location>
</feature>
<keyword evidence="4" id="KW-1185">Reference proteome</keyword>
<dbReference type="Proteomes" id="UP000223913">
    <property type="component" value="Unassembled WGS sequence"/>
</dbReference>
<dbReference type="AlphaFoldDB" id="A0A2D0N526"/>
<feature type="transmembrane region" description="Helical" evidence="1">
    <location>
        <begin position="6"/>
        <end position="27"/>
    </location>
</feature>
<protein>
    <recommendedName>
        <fullName evidence="2">Endonuclease/exonuclease/phosphatase domain-containing protein</fullName>
    </recommendedName>
</protein>
<dbReference type="Gene3D" id="3.60.10.10">
    <property type="entry name" value="Endonuclease/exonuclease/phosphatase"/>
    <property type="match status" value="1"/>
</dbReference>
<evidence type="ECO:0000259" key="2">
    <source>
        <dbReference type="Pfam" id="PF03372"/>
    </source>
</evidence>
<dbReference type="InterPro" id="IPR036691">
    <property type="entry name" value="Endo/exonu/phosph_ase_sf"/>
</dbReference>
<name>A0A2D0N526_FLAN2</name>
<dbReference type="EMBL" id="PDUD01000031">
    <property type="protein sequence ID" value="PHN03498.1"/>
    <property type="molecule type" value="Genomic_DNA"/>
</dbReference>
<dbReference type="SUPFAM" id="SSF56219">
    <property type="entry name" value="DNase I-like"/>
    <property type="match status" value="1"/>
</dbReference>
<accession>A0A2D0N526</accession>
<dbReference type="GO" id="GO:0003824">
    <property type="term" value="F:catalytic activity"/>
    <property type="evidence" value="ECO:0007669"/>
    <property type="project" value="InterPro"/>
</dbReference>
<keyword evidence="1" id="KW-0472">Membrane</keyword>